<gene>
    <name evidence="1" type="ORF">HOV93_46110</name>
</gene>
<evidence type="ECO:0000313" key="2">
    <source>
        <dbReference type="Proteomes" id="UP000551616"/>
    </source>
</evidence>
<accession>A0A7V9A9J3</accession>
<sequence length="248" mass="27127">MKLAPLLREYYNRDFPTEIGNPPLFPPPESLSTAMHAWYQLTDQSLGKRSITFILLSTMVLWGAGITLSVPNFKDTSVPFMCQDHACSCRNAGNCWNHCCCFSRTEKLAWAQKNQVQPPEKFVAELKKTVDTSSEFCGESTLRPDVYAALCTLRGTSSAKTDAASCSTKSCVATSSEPQEAPASRPISLTNSMRCHALASVTLIYSPVLEFDLGIGQMVALEIEAMPHDSLLRPTSFRAAPDSPPPQA</sequence>
<dbReference type="Proteomes" id="UP000551616">
    <property type="component" value="Unassembled WGS sequence"/>
</dbReference>
<dbReference type="AlphaFoldDB" id="A0A7V9A9J3"/>
<reference evidence="1 2" key="1">
    <citation type="submission" date="2020-05" db="EMBL/GenBank/DDBJ databases">
        <title>Bremerella alba sp. nov., a novel planctomycete isolated from the surface of the macroalga Fucus spiralis.</title>
        <authorList>
            <person name="Godinho O."/>
            <person name="Botelho R."/>
            <person name="Albuquerque L."/>
            <person name="Wiegand S."/>
            <person name="Da Costa M.S."/>
            <person name="Lobo-Da-Cunha A."/>
            <person name="Jogler C."/>
            <person name="Lage O.M."/>
        </authorList>
    </citation>
    <scope>NUCLEOTIDE SEQUENCE [LARGE SCALE GENOMIC DNA]</scope>
    <source>
        <strain evidence="1 2">FF15</strain>
    </source>
</reference>
<name>A0A7V9A9J3_9BACT</name>
<protein>
    <submittedName>
        <fullName evidence="1">Uncharacterized protein</fullName>
    </submittedName>
</protein>
<comment type="caution">
    <text evidence="1">The sequence shown here is derived from an EMBL/GenBank/DDBJ whole genome shotgun (WGS) entry which is preliminary data.</text>
</comment>
<organism evidence="1 2">
    <name type="scientific">Bremerella alba</name>
    <dbReference type="NCBI Taxonomy" id="980252"/>
    <lineage>
        <taxon>Bacteria</taxon>
        <taxon>Pseudomonadati</taxon>
        <taxon>Planctomycetota</taxon>
        <taxon>Planctomycetia</taxon>
        <taxon>Pirellulales</taxon>
        <taxon>Pirellulaceae</taxon>
        <taxon>Bremerella</taxon>
    </lineage>
</organism>
<dbReference type="RefSeq" id="WP_207398797.1">
    <property type="nucleotide sequence ID" value="NZ_JABRWO010000015.1"/>
</dbReference>
<evidence type="ECO:0000313" key="1">
    <source>
        <dbReference type="EMBL" id="MBA2117413.1"/>
    </source>
</evidence>
<proteinExistence type="predicted"/>
<keyword evidence="2" id="KW-1185">Reference proteome</keyword>
<dbReference type="EMBL" id="JABRWO010000015">
    <property type="protein sequence ID" value="MBA2117413.1"/>
    <property type="molecule type" value="Genomic_DNA"/>
</dbReference>